<reference evidence="7" key="1">
    <citation type="journal article" date="2019" name="Int. J. Syst. Evol. Microbiol.">
        <title>The Global Catalogue of Microorganisms (GCM) 10K type strain sequencing project: providing services to taxonomists for standard genome sequencing and annotation.</title>
        <authorList>
            <consortium name="The Broad Institute Genomics Platform"/>
            <consortium name="The Broad Institute Genome Sequencing Center for Infectious Disease"/>
            <person name="Wu L."/>
            <person name="Ma J."/>
        </authorList>
    </citation>
    <scope>NUCLEOTIDE SEQUENCE [LARGE SCALE GENOMIC DNA]</scope>
    <source>
        <strain evidence="7">JCM 3175</strain>
    </source>
</reference>
<dbReference type="RefSeq" id="WP_346118913.1">
    <property type="nucleotide sequence ID" value="NZ_BAABGU010000011.1"/>
</dbReference>
<organism evidence="6 7">
    <name type="scientific">Micromonospora coerulea</name>
    <dbReference type="NCBI Taxonomy" id="47856"/>
    <lineage>
        <taxon>Bacteria</taxon>
        <taxon>Bacillati</taxon>
        <taxon>Actinomycetota</taxon>
        <taxon>Actinomycetes</taxon>
        <taxon>Micromonosporales</taxon>
        <taxon>Micromonosporaceae</taxon>
        <taxon>Micromonospora</taxon>
    </lineage>
</organism>
<dbReference type="PROSITE" id="PS01124">
    <property type="entry name" value="HTH_ARAC_FAMILY_2"/>
    <property type="match status" value="1"/>
</dbReference>
<proteinExistence type="predicted"/>
<dbReference type="Pfam" id="PF12833">
    <property type="entry name" value="HTH_18"/>
    <property type="match status" value="1"/>
</dbReference>
<keyword evidence="7" id="KW-1185">Reference proteome</keyword>
<evidence type="ECO:0000256" key="3">
    <source>
        <dbReference type="ARBA" id="ARBA00023163"/>
    </source>
</evidence>
<evidence type="ECO:0000256" key="1">
    <source>
        <dbReference type="ARBA" id="ARBA00023015"/>
    </source>
</evidence>
<evidence type="ECO:0000259" key="5">
    <source>
        <dbReference type="PROSITE" id="PS01124"/>
    </source>
</evidence>
<evidence type="ECO:0000256" key="2">
    <source>
        <dbReference type="ARBA" id="ARBA00023125"/>
    </source>
</evidence>
<evidence type="ECO:0000313" key="6">
    <source>
        <dbReference type="EMBL" id="GAA4568687.1"/>
    </source>
</evidence>
<accession>A0ABP8SJG0</accession>
<protein>
    <submittedName>
        <fullName evidence="6">Helix-turn-helix domain-containing protein</fullName>
    </submittedName>
</protein>
<comment type="caution">
    <text evidence="6">The sequence shown here is derived from an EMBL/GenBank/DDBJ whole genome shotgun (WGS) entry which is preliminary data.</text>
</comment>
<dbReference type="PANTHER" id="PTHR46796">
    <property type="entry name" value="HTH-TYPE TRANSCRIPTIONAL ACTIVATOR RHAS-RELATED"/>
    <property type="match status" value="1"/>
</dbReference>
<dbReference type="PANTHER" id="PTHR46796:SF6">
    <property type="entry name" value="ARAC SUBFAMILY"/>
    <property type="match status" value="1"/>
</dbReference>
<dbReference type="InterPro" id="IPR035418">
    <property type="entry name" value="AraC-bd_2"/>
</dbReference>
<dbReference type="InterPro" id="IPR050204">
    <property type="entry name" value="AraC_XylS_family_regulators"/>
</dbReference>
<dbReference type="Proteomes" id="UP001500307">
    <property type="component" value="Unassembled WGS sequence"/>
</dbReference>
<keyword evidence="1" id="KW-0805">Transcription regulation</keyword>
<dbReference type="Gene3D" id="1.10.10.60">
    <property type="entry name" value="Homeodomain-like"/>
    <property type="match status" value="1"/>
</dbReference>
<evidence type="ECO:0000256" key="4">
    <source>
        <dbReference type="SAM" id="MobiDB-lite"/>
    </source>
</evidence>
<dbReference type="Pfam" id="PF14525">
    <property type="entry name" value="AraC_binding_2"/>
    <property type="match status" value="1"/>
</dbReference>
<dbReference type="SMART" id="SM00342">
    <property type="entry name" value="HTH_ARAC"/>
    <property type="match status" value="1"/>
</dbReference>
<feature type="domain" description="HTH araC/xylS-type" evidence="5">
    <location>
        <begin position="249"/>
        <end position="350"/>
    </location>
</feature>
<keyword evidence="3" id="KW-0804">Transcription</keyword>
<name>A0ABP8SJG0_9ACTN</name>
<sequence>MTGRSPDGRRAAGELPYHAGSTVDGRQEEAILPRQVFDTQLVPAADRFDRWADFVVGAGPASIWTDRSVPFDAVAQLIDLDGVHLTSFRYPTLRTRRTARQIRQADPEMFQLALPIAGFSAISQARNESTIDRTAFTFFDTSRPYEAEHRAPDTAYTSTICLHIPHARLPLSPDRVNRLLAAVMPAEQGMGRLLAQFLKQVVTHPEQYASAEAPRLGEVALDLVCATLARHADAETCLPPETREQVTRLQVTEFIERHLAQPDLDPETVARAHHVSLRTLHRLFADGDETVAGLIRRRRLERCRRDLRNPVLRDQPIHVIAARWGFRDPAHFSRAFRAAHGVPARDYRAGGSPTTGRPG</sequence>
<dbReference type="InterPro" id="IPR018060">
    <property type="entry name" value="HTH_AraC"/>
</dbReference>
<feature type="region of interest" description="Disordered" evidence="4">
    <location>
        <begin position="1"/>
        <end position="20"/>
    </location>
</feature>
<gene>
    <name evidence="6" type="ORF">GCM10023176_23590</name>
</gene>
<dbReference type="SUPFAM" id="SSF46689">
    <property type="entry name" value="Homeodomain-like"/>
    <property type="match status" value="1"/>
</dbReference>
<feature type="compositionally biased region" description="Basic and acidic residues" evidence="4">
    <location>
        <begin position="1"/>
        <end position="12"/>
    </location>
</feature>
<evidence type="ECO:0000313" key="7">
    <source>
        <dbReference type="Proteomes" id="UP001500307"/>
    </source>
</evidence>
<dbReference type="InterPro" id="IPR009057">
    <property type="entry name" value="Homeodomain-like_sf"/>
</dbReference>
<keyword evidence="2" id="KW-0238">DNA-binding</keyword>
<dbReference type="EMBL" id="BAABGU010000011">
    <property type="protein sequence ID" value="GAA4568687.1"/>
    <property type="molecule type" value="Genomic_DNA"/>
</dbReference>